<comment type="caution">
    <text evidence="1">The sequence shown here is derived from an EMBL/GenBank/DDBJ whole genome shotgun (WGS) entry which is preliminary data.</text>
</comment>
<sequence>MIIKEARSYLGESERLTAIKLRKHEREILQKYATTGLLPEVVDSFIESENYYLITTRVKGKTLTELKNHIYLGGVSLDQPVLIEKIKSQIVRIAQSLNHLFKVAHQHGLFLNDVSLDNFVIDRNEKITFIDAEASNTVKSPLLTQTNTPDYNDDHMLIDDLTLIEIDNKRLGYMLIDLVCSANDLLRVDPSGKQTRKVFERFCQIYNFVNLWDLVATLEGWKLANDNCTLSTVSVSEITSEIEEITTFASTQHYGIMPDHEYPRFNIVQVEDVLKNLHTRIIKRNSNLFTKVDAEDLLNVTENTIRIRSPKLQKELQTLVYFLLRRLKNNGREYYGNQHYLFTNESGNYSPYLVSSGAVLFASLSSLKHFPDKKIIRLVKEILPSFDASVVRNVSYSYGLSGIADLFLTAYEILGDQYYLHSAITKFRVIQSFKAVSPNCRWLYIDKSLQPKFGHYDDGTPGILAFYRHLLNVLQNNKIVPQERELSHEIYK</sequence>
<name>A0ABD5D3F7_LACPA</name>
<organism evidence="1 2">
    <name type="scientific">Lacticaseibacillus paracasei</name>
    <name type="common">Lactobacillus paracasei</name>
    <dbReference type="NCBI Taxonomy" id="1597"/>
    <lineage>
        <taxon>Bacteria</taxon>
        <taxon>Bacillati</taxon>
        <taxon>Bacillota</taxon>
        <taxon>Bacilli</taxon>
        <taxon>Lactobacillales</taxon>
        <taxon>Lactobacillaceae</taxon>
        <taxon>Lacticaseibacillus</taxon>
    </lineage>
</organism>
<protein>
    <recommendedName>
        <fullName evidence="3">Protein kinase domain-containing protein</fullName>
    </recommendedName>
</protein>
<dbReference type="SUPFAM" id="SSF56112">
    <property type="entry name" value="Protein kinase-like (PK-like)"/>
    <property type="match status" value="1"/>
</dbReference>
<dbReference type="Gene3D" id="1.10.510.10">
    <property type="entry name" value="Transferase(Phosphotransferase) domain 1"/>
    <property type="match status" value="1"/>
</dbReference>
<dbReference type="Proteomes" id="UP001268544">
    <property type="component" value="Unassembled WGS sequence"/>
</dbReference>
<proteinExistence type="predicted"/>
<dbReference type="Gene3D" id="3.30.200.20">
    <property type="entry name" value="Phosphorylase Kinase, domain 1"/>
    <property type="match status" value="1"/>
</dbReference>
<accession>A0ABD5D3F7</accession>
<dbReference type="SUPFAM" id="SSF158745">
    <property type="entry name" value="LanC-like"/>
    <property type="match status" value="1"/>
</dbReference>
<evidence type="ECO:0008006" key="3">
    <source>
        <dbReference type="Google" id="ProtNLM"/>
    </source>
</evidence>
<dbReference type="AlphaFoldDB" id="A0ABD5D3F7"/>
<dbReference type="EMBL" id="JAVKVH010000001">
    <property type="protein sequence ID" value="MDR7625650.1"/>
    <property type="molecule type" value="Genomic_DNA"/>
</dbReference>
<gene>
    <name evidence="1" type="ORF">RF672_13885</name>
</gene>
<dbReference type="RefSeq" id="WP_194959074.1">
    <property type="nucleotide sequence ID" value="NZ_CP133786.1"/>
</dbReference>
<evidence type="ECO:0000313" key="2">
    <source>
        <dbReference type="Proteomes" id="UP001268544"/>
    </source>
</evidence>
<reference evidence="2" key="1">
    <citation type="submission" date="2023-07" db="EMBL/GenBank/DDBJ databases">
        <title>Lacticaseibacillus paracasei KCKM 0992.</title>
        <authorList>
            <person name="Kim T.W."/>
        </authorList>
    </citation>
    <scope>NUCLEOTIDE SEQUENCE [LARGE SCALE GENOMIC DNA]</scope>
    <source>
        <strain evidence="2">KCKM 0992</strain>
    </source>
</reference>
<dbReference type="InterPro" id="IPR011009">
    <property type="entry name" value="Kinase-like_dom_sf"/>
</dbReference>
<evidence type="ECO:0000313" key="1">
    <source>
        <dbReference type="EMBL" id="MDR7625650.1"/>
    </source>
</evidence>